<evidence type="ECO:0000256" key="3">
    <source>
        <dbReference type="ARBA" id="ARBA00022490"/>
    </source>
</evidence>
<keyword evidence="3 10" id="KW-0963">Cytoplasm</keyword>
<keyword evidence="13" id="KW-1185">Reference proteome</keyword>
<keyword evidence="6 10" id="KW-0067">ATP-binding</keyword>
<evidence type="ECO:0000256" key="2">
    <source>
        <dbReference type="ARBA" id="ARBA00008226"/>
    </source>
</evidence>
<evidence type="ECO:0000313" key="12">
    <source>
        <dbReference type="EMBL" id="SHF33847.1"/>
    </source>
</evidence>
<proteinExistence type="inferred from homology"/>
<evidence type="ECO:0000256" key="1">
    <source>
        <dbReference type="ARBA" id="ARBA00004496"/>
    </source>
</evidence>
<dbReference type="SUPFAM" id="SSF109604">
    <property type="entry name" value="HD-domain/PDEase-like"/>
    <property type="match status" value="1"/>
</dbReference>
<dbReference type="PROSITE" id="PS50861">
    <property type="entry name" value="AA_TRNA_LIGASE_II_GLYAB"/>
    <property type="match status" value="1"/>
</dbReference>
<gene>
    <name evidence="10" type="primary">glyS</name>
    <name evidence="12" type="ORF">SAMN02745133_02378</name>
</gene>
<comment type="subcellular location">
    <subcellularLocation>
        <location evidence="1 10">Cytoplasm</location>
    </subcellularLocation>
</comment>
<dbReference type="InterPro" id="IPR006194">
    <property type="entry name" value="Gly-tRNA-synth_heterodimer"/>
</dbReference>
<dbReference type="PANTHER" id="PTHR30075">
    <property type="entry name" value="GLYCYL-TRNA SYNTHETASE"/>
    <property type="match status" value="1"/>
</dbReference>
<dbReference type="Pfam" id="PF05746">
    <property type="entry name" value="DALR_1"/>
    <property type="match status" value="1"/>
</dbReference>
<evidence type="ECO:0000256" key="4">
    <source>
        <dbReference type="ARBA" id="ARBA00022598"/>
    </source>
</evidence>
<dbReference type="PRINTS" id="PR01045">
    <property type="entry name" value="TRNASYNTHGB"/>
</dbReference>
<dbReference type="GO" id="GO:0004820">
    <property type="term" value="F:glycine-tRNA ligase activity"/>
    <property type="evidence" value="ECO:0007669"/>
    <property type="project" value="UniProtKB-UniRule"/>
</dbReference>
<keyword evidence="5 10" id="KW-0547">Nucleotide-binding</keyword>
<dbReference type="Proteomes" id="UP000184148">
    <property type="component" value="Unassembled WGS sequence"/>
</dbReference>
<evidence type="ECO:0000256" key="7">
    <source>
        <dbReference type="ARBA" id="ARBA00022917"/>
    </source>
</evidence>
<dbReference type="Pfam" id="PF02092">
    <property type="entry name" value="tRNA_synt_2f"/>
    <property type="match status" value="1"/>
</dbReference>
<reference evidence="13" key="1">
    <citation type="submission" date="2016-11" db="EMBL/GenBank/DDBJ databases">
        <authorList>
            <person name="Varghese N."/>
            <person name="Submissions S."/>
        </authorList>
    </citation>
    <scope>NUCLEOTIDE SEQUENCE [LARGE SCALE GENOMIC DNA]</scope>
    <source>
        <strain evidence="13">DSM 12395</strain>
    </source>
</reference>
<dbReference type="HAMAP" id="MF_00255">
    <property type="entry name" value="Gly_tRNA_synth_beta"/>
    <property type="match status" value="1"/>
</dbReference>
<dbReference type="EC" id="6.1.1.14" evidence="10"/>
<dbReference type="GO" id="GO:0006426">
    <property type="term" value="P:glycyl-tRNA aminoacylation"/>
    <property type="evidence" value="ECO:0007669"/>
    <property type="project" value="UniProtKB-UniRule"/>
</dbReference>
<dbReference type="AlphaFoldDB" id="A0A1M5AUU0"/>
<evidence type="ECO:0000256" key="10">
    <source>
        <dbReference type="HAMAP-Rule" id="MF_00255"/>
    </source>
</evidence>
<dbReference type="PANTHER" id="PTHR30075:SF2">
    <property type="entry name" value="GLYCINE--TRNA LIGASE, CHLOROPLASTIC_MITOCHONDRIAL 2"/>
    <property type="match status" value="1"/>
</dbReference>
<keyword evidence="8 10" id="KW-0030">Aminoacyl-tRNA synthetase</keyword>
<evidence type="ECO:0000259" key="11">
    <source>
        <dbReference type="Pfam" id="PF05746"/>
    </source>
</evidence>
<dbReference type="RefSeq" id="WP_073239608.1">
    <property type="nucleotide sequence ID" value="NZ_FQUY01000019.1"/>
</dbReference>
<dbReference type="GO" id="GO:0005524">
    <property type="term" value="F:ATP binding"/>
    <property type="evidence" value="ECO:0007669"/>
    <property type="project" value="UniProtKB-UniRule"/>
</dbReference>
<keyword evidence="4 10" id="KW-0436">Ligase</keyword>
<keyword evidence="7 10" id="KW-0648">Protein biosynthesis</keyword>
<organism evidence="12 13">
    <name type="scientific">Desulforamulus putei DSM 12395</name>
    <dbReference type="NCBI Taxonomy" id="1121429"/>
    <lineage>
        <taxon>Bacteria</taxon>
        <taxon>Bacillati</taxon>
        <taxon>Bacillota</taxon>
        <taxon>Clostridia</taxon>
        <taxon>Eubacteriales</taxon>
        <taxon>Peptococcaceae</taxon>
        <taxon>Desulforamulus</taxon>
    </lineage>
</organism>
<comment type="catalytic activity">
    <reaction evidence="9 10">
        <text>tRNA(Gly) + glycine + ATP = glycyl-tRNA(Gly) + AMP + diphosphate</text>
        <dbReference type="Rhea" id="RHEA:16013"/>
        <dbReference type="Rhea" id="RHEA-COMP:9664"/>
        <dbReference type="Rhea" id="RHEA-COMP:9683"/>
        <dbReference type="ChEBI" id="CHEBI:30616"/>
        <dbReference type="ChEBI" id="CHEBI:33019"/>
        <dbReference type="ChEBI" id="CHEBI:57305"/>
        <dbReference type="ChEBI" id="CHEBI:78442"/>
        <dbReference type="ChEBI" id="CHEBI:78522"/>
        <dbReference type="ChEBI" id="CHEBI:456215"/>
        <dbReference type="EC" id="6.1.1.14"/>
    </reaction>
</comment>
<evidence type="ECO:0000256" key="6">
    <source>
        <dbReference type="ARBA" id="ARBA00022840"/>
    </source>
</evidence>
<dbReference type="InterPro" id="IPR015944">
    <property type="entry name" value="Gly-tRNA-synth_bsu"/>
</dbReference>
<name>A0A1M5AUU0_9FIRM</name>
<dbReference type="EMBL" id="FQUY01000019">
    <property type="protein sequence ID" value="SHF33847.1"/>
    <property type="molecule type" value="Genomic_DNA"/>
</dbReference>
<dbReference type="NCBIfam" id="TIGR00211">
    <property type="entry name" value="glyS"/>
    <property type="match status" value="1"/>
</dbReference>
<comment type="subunit">
    <text evidence="10">Tetramer of two alpha and two beta subunits.</text>
</comment>
<accession>A0A1M5AUU0</accession>
<dbReference type="InterPro" id="IPR008909">
    <property type="entry name" value="DALR_anticod-bd"/>
</dbReference>
<dbReference type="GO" id="GO:0006420">
    <property type="term" value="P:arginyl-tRNA aminoacylation"/>
    <property type="evidence" value="ECO:0007669"/>
    <property type="project" value="InterPro"/>
</dbReference>
<dbReference type="STRING" id="1121429.SAMN02745133_02378"/>
<dbReference type="GO" id="GO:0005829">
    <property type="term" value="C:cytosol"/>
    <property type="evidence" value="ECO:0007669"/>
    <property type="project" value="TreeGrafter"/>
</dbReference>
<evidence type="ECO:0000256" key="8">
    <source>
        <dbReference type="ARBA" id="ARBA00023146"/>
    </source>
</evidence>
<dbReference type="GO" id="GO:0004814">
    <property type="term" value="F:arginine-tRNA ligase activity"/>
    <property type="evidence" value="ECO:0007669"/>
    <property type="project" value="InterPro"/>
</dbReference>
<evidence type="ECO:0000313" key="13">
    <source>
        <dbReference type="Proteomes" id="UP000184148"/>
    </source>
</evidence>
<evidence type="ECO:0000256" key="9">
    <source>
        <dbReference type="ARBA" id="ARBA00047937"/>
    </source>
</evidence>
<feature type="domain" description="DALR anticodon binding" evidence="11">
    <location>
        <begin position="586"/>
        <end position="675"/>
    </location>
</feature>
<evidence type="ECO:0000256" key="5">
    <source>
        <dbReference type="ARBA" id="ARBA00022741"/>
    </source>
</evidence>
<comment type="similarity">
    <text evidence="2 10">Belongs to the class-II aminoacyl-tRNA synthetase family.</text>
</comment>
<dbReference type="OrthoDB" id="9775440at2"/>
<protein>
    <recommendedName>
        <fullName evidence="10">Glycine--tRNA ligase beta subunit</fullName>
        <ecNumber evidence="10">6.1.1.14</ecNumber>
    </recommendedName>
    <alternativeName>
        <fullName evidence="10">Glycyl-tRNA synthetase beta subunit</fullName>
        <shortName evidence="10">GlyRS</shortName>
    </alternativeName>
</protein>
<sequence>MAKDFLLEIGIEEMPARFLGPALAQLKELAAKTLQEQRIAHGDIQTYGTPRRLVLYVKDVAENQAALEKEVKGPAKKAAYDVDGNPTKAILGFIRSQGVGLEDLVVRNIGQVEYLYALKREEGRPTAQVLAEICPGLITGLHFPKPMRWGNLELRFARPIRWLLSLFGEEVIPFELAGLTAGRSTYGHRFLSTGELSVLNPTDYFTKIRAAYVLVDPAERKEIIWQQVQELAAAEGGVVEMDEDLLDEITNIIEWPTALCGSFDPDYLKLPAVVLVTPMREHQRYFPVLGKDGKLLNKFIAVRNGTKAYIEIVTAGNEKVLRARLADAAFFFEEDLKQPLAGRVNGLKKIVFLEGLGSIADKVDRIGALADHLAGELGADEQEKEKIQRAALLAKADLVTNMVYEFPELQGEMGREYALRNGEDPVVAEAIFEHYLPRFAGDRLPETLAGRVLSLADKMDTIVGCFAIGIQPTGSQDPYALRRQALGICHILIEGKIHLSLKQLIAWAYQGYGEEVELKHDLAQVTGEIEEFFKQRLKGILSDRGLSYDTVEAVLAAGFDDLADVVDRGLAVASFRELPAFGALMTAFNRANSLAKHAASTDIQEARLEHPSEQELYSRLSVLQTEVQPLLENRDYATALQRIATVQKPLDAFFENVMVMVEDEAVKNNRLALLRRLVDLSKSVADFSKIVVEAK</sequence>